<dbReference type="InterPro" id="IPR052707">
    <property type="entry name" value="OsmC_Ohr_Peroxiredoxin"/>
</dbReference>
<dbReference type="PANTHER" id="PTHR42830">
    <property type="entry name" value="OSMOTICALLY INDUCIBLE FAMILY PROTEIN"/>
    <property type="match status" value="1"/>
</dbReference>
<dbReference type="Gene3D" id="3.30.300.20">
    <property type="match status" value="1"/>
</dbReference>
<organism evidence="1 2">
    <name type="scientific">Agreia pratensis</name>
    <dbReference type="NCBI Taxonomy" id="150121"/>
    <lineage>
        <taxon>Bacteria</taxon>
        <taxon>Bacillati</taxon>
        <taxon>Actinomycetota</taxon>
        <taxon>Actinomycetes</taxon>
        <taxon>Micrococcales</taxon>
        <taxon>Microbacteriaceae</taxon>
        <taxon>Agreia</taxon>
    </lineage>
</organism>
<evidence type="ECO:0000313" key="1">
    <source>
        <dbReference type="EMBL" id="SMG44407.1"/>
    </source>
</evidence>
<dbReference type="EMBL" id="FXAY01000005">
    <property type="protein sequence ID" value="SMG44407.1"/>
    <property type="molecule type" value="Genomic_DNA"/>
</dbReference>
<dbReference type="OrthoDB" id="9795405at2"/>
<dbReference type="InterPro" id="IPR003718">
    <property type="entry name" value="OsmC/Ohr_fam"/>
</dbReference>
<accession>A0A1X7KU30</accession>
<dbReference type="SUPFAM" id="SSF82784">
    <property type="entry name" value="OsmC-like"/>
    <property type="match status" value="1"/>
</dbReference>
<name>A0A1X7KU30_9MICO</name>
<dbReference type="RefSeq" id="WP_085487162.1">
    <property type="nucleotide sequence ID" value="NZ_FXAY01000005.1"/>
</dbReference>
<evidence type="ECO:0000313" key="2">
    <source>
        <dbReference type="Proteomes" id="UP000193244"/>
    </source>
</evidence>
<proteinExistence type="predicted"/>
<dbReference type="PANTHER" id="PTHR42830:SF2">
    <property type="entry name" value="OSMC_OHR FAMILY PROTEIN"/>
    <property type="match status" value="1"/>
</dbReference>
<keyword evidence="2" id="KW-1185">Reference proteome</keyword>
<sequence>MTTHTYASALRWAGRTQGYDSYSRQHDITMSDTTMAVSADAAFRGDAALPNPEQFVVAAASSCQLLSFLAVAALAGVEVLEYNDAAEGVMPDDLRPMRLTAIVLRPRIVVRGATVERVQRLLNKAHEQCYIANSLTTEVTIEPVIEVL</sequence>
<dbReference type="STRING" id="150121.SAMN06296010_2867"/>
<dbReference type="InterPro" id="IPR015946">
    <property type="entry name" value="KH_dom-like_a/b"/>
</dbReference>
<reference evidence="2" key="1">
    <citation type="submission" date="2017-04" db="EMBL/GenBank/DDBJ databases">
        <authorList>
            <person name="Varghese N."/>
            <person name="Submissions S."/>
        </authorList>
    </citation>
    <scope>NUCLEOTIDE SEQUENCE [LARGE SCALE GENOMIC DNA]</scope>
    <source>
        <strain evidence="2">VKM Ac-2510</strain>
    </source>
</reference>
<dbReference type="Pfam" id="PF02566">
    <property type="entry name" value="OsmC"/>
    <property type="match status" value="1"/>
</dbReference>
<dbReference type="Proteomes" id="UP000193244">
    <property type="component" value="Unassembled WGS sequence"/>
</dbReference>
<dbReference type="InterPro" id="IPR036102">
    <property type="entry name" value="OsmC/Ohrsf"/>
</dbReference>
<gene>
    <name evidence="1" type="ORF">SAMN06296010_2867</name>
</gene>
<protein>
    <submittedName>
        <fullName evidence="1">Organic hydroperoxide reductase OsmC/OhrA</fullName>
    </submittedName>
</protein>
<dbReference type="AlphaFoldDB" id="A0A1X7KU30"/>